<sequence>MSDLRPATDALLFISVLYNHKKCNLEDIIATLGSGYERPIIFKHDFFPMKEYYSKEMGEELSRSFIFYPKPISREELVSIKVYCDELEKGHQQTSGRSFNLDPGLITLDQVLLSSGKPYSHRIYLKDGVYAELTYQFKANSYHQLEWTYPDYQHPEIIQQFNWFRSFLLAL</sequence>
<evidence type="ECO:0000313" key="1">
    <source>
        <dbReference type="EMBL" id="RZF21190.1"/>
    </source>
</evidence>
<gene>
    <name evidence="1" type="ORF">DAY19_05785</name>
</gene>
<name>A0ABY0IE09_9BACT</name>
<dbReference type="RefSeq" id="WP_114706257.1">
    <property type="nucleotide sequence ID" value="NZ_QDKL01000002.1"/>
</dbReference>
<reference evidence="2" key="1">
    <citation type="journal article" date="2019" name="Int. J. Syst. Evol. Microbiol.">
        <title>Halobacteriovorax valvorus sp. nov., a novel prokaryotic predator isolated from coastal seawater of China.</title>
        <authorList>
            <person name="Chen M.-X."/>
        </authorList>
    </citation>
    <scope>NUCLEOTIDE SEQUENCE [LARGE SCALE GENOMIC DNA]</scope>
    <source>
        <strain evidence="2">BL9</strain>
    </source>
</reference>
<proteinExistence type="predicted"/>
<protein>
    <submittedName>
        <fullName evidence="1">DUF4416 family protein</fullName>
    </submittedName>
</protein>
<dbReference type="EMBL" id="QDKL01000002">
    <property type="protein sequence ID" value="RZF21190.1"/>
    <property type="molecule type" value="Genomic_DNA"/>
</dbReference>
<dbReference type="Proteomes" id="UP000443582">
    <property type="component" value="Unassembled WGS sequence"/>
</dbReference>
<accession>A0ABY0IE09</accession>
<keyword evidence="2" id="KW-1185">Reference proteome</keyword>
<comment type="caution">
    <text evidence="1">The sequence shown here is derived from an EMBL/GenBank/DDBJ whole genome shotgun (WGS) entry which is preliminary data.</text>
</comment>
<evidence type="ECO:0000313" key="2">
    <source>
        <dbReference type="Proteomes" id="UP000443582"/>
    </source>
</evidence>
<dbReference type="Pfam" id="PF14385">
    <property type="entry name" value="DUF4416"/>
    <property type="match status" value="1"/>
</dbReference>
<dbReference type="InterPro" id="IPR025529">
    <property type="entry name" value="DUF4416"/>
</dbReference>
<organism evidence="1 2">
    <name type="scientific">Halobacteriovorax vibrionivorans</name>
    <dbReference type="NCBI Taxonomy" id="2152716"/>
    <lineage>
        <taxon>Bacteria</taxon>
        <taxon>Pseudomonadati</taxon>
        <taxon>Bdellovibrionota</taxon>
        <taxon>Bacteriovoracia</taxon>
        <taxon>Bacteriovoracales</taxon>
        <taxon>Halobacteriovoraceae</taxon>
        <taxon>Halobacteriovorax</taxon>
    </lineage>
</organism>